<evidence type="ECO:0000313" key="3">
    <source>
        <dbReference type="Proteomes" id="UP000176221"/>
    </source>
</evidence>
<organism evidence="2 3">
    <name type="scientific">Candidatus Taylorbacteria bacterium RIFCSPLOWO2_01_FULL_45_15b</name>
    <dbReference type="NCBI Taxonomy" id="1802319"/>
    <lineage>
        <taxon>Bacteria</taxon>
        <taxon>Candidatus Tayloriibacteriota</taxon>
    </lineage>
</organism>
<proteinExistence type="predicted"/>
<dbReference type="EMBL" id="MHRX01000057">
    <property type="protein sequence ID" value="OHA31892.1"/>
    <property type="molecule type" value="Genomic_DNA"/>
</dbReference>
<keyword evidence="1" id="KW-0732">Signal</keyword>
<dbReference type="Proteomes" id="UP000176221">
    <property type="component" value="Unassembled WGS sequence"/>
</dbReference>
<comment type="caution">
    <text evidence="2">The sequence shown here is derived from an EMBL/GenBank/DDBJ whole genome shotgun (WGS) entry which is preliminary data.</text>
</comment>
<evidence type="ECO:0000313" key="2">
    <source>
        <dbReference type="EMBL" id="OHA31892.1"/>
    </source>
</evidence>
<feature type="chain" id="PRO_5009583775" evidence="1">
    <location>
        <begin position="26"/>
        <end position="233"/>
    </location>
</feature>
<evidence type="ECO:0000256" key="1">
    <source>
        <dbReference type="SAM" id="SignalP"/>
    </source>
</evidence>
<feature type="signal peptide" evidence="1">
    <location>
        <begin position="1"/>
        <end position="25"/>
    </location>
</feature>
<name>A0A1G2N9D0_9BACT</name>
<reference evidence="2 3" key="1">
    <citation type="journal article" date="2016" name="Nat. Commun.">
        <title>Thousands of microbial genomes shed light on interconnected biogeochemical processes in an aquifer system.</title>
        <authorList>
            <person name="Anantharaman K."/>
            <person name="Brown C.T."/>
            <person name="Hug L.A."/>
            <person name="Sharon I."/>
            <person name="Castelle C.J."/>
            <person name="Probst A.J."/>
            <person name="Thomas B.C."/>
            <person name="Singh A."/>
            <person name="Wilkins M.J."/>
            <person name="Karaoz U."/>
            <person name="Brodie E.L."/>
            <person name="Williams K.H."/>
            <person name="Hubbard S.S."/>
            <person name="Banfield J.F."/>
        </authorList>
    </citation>
    <scope>NUCLEOTIDE SEQUENCE [LARGE SCALE GENOMIC DNA]</scope>
</reference>
<protein>
    <submittedName>
        <fullName evidence="2">Uncharacterized protein</fullName>
    </submittedName>
</protein>
<dbReference type="AlphaFoldDB" id="A0A1G2N9D0"/>
<accession>A0A1G2N9D0</accession>
<sequence>MKTRIIALLYALFGLLELTPPSAFAQARVEYDTLEYEQITYEDVGILISKWAELTTERATIRSDGTVETTRRINLNTGTVKAIIERQVSVPVRIGGTNSSWRIVEAEEIFVYHFSRGGGMIAQTNPSVGMAIVMYPLYGAYAWEEDGFRETTSSHMSFRVTNLNTWASRDVYLHFEGYDKKYPNSAYGASFKVSLGPDETAVFTPSLKAASEKTKRNIYLMFYTGNDVRVPPI</sequence>
<gene>
    <name evidence="2" type="ORF">A2928_02105</name>
</gene>